<reference evidence="2" key="1">
    <citation type="submission" date="2025-08" db="UniProtKB">
        <authorList>
            <consortium name="RefSeq"/>
        </authorList>
    </citation>
    <scope>IDENTIFICATION</scope>
    <source>
        <tissue evidence="2">Whole insect</tissue>
    </source>
</reference>
<feature type="transmembrane region" description="Helical" evidence="1">
    <location>
        <begin position="24"/>
        <end position="45"/>
    </location>
</feature>
<dbReference type="RefSeq" id="XP_028135451.1">
    <property type="nucleotide sequence ID" value="XM_028279650.1"/>
</dbReference>
<keyword evidence="1" id="KW-1133">Transmembrane helix</keyword>
<accession>A0A6P7FHS9</accession>
<keyword evidence="1" id="KW-0472">Membrane</keyword>
<dbReference type="AlphaFoldDB" id="A0A6P7FHS9"/>
<evidence type="ECO:0000313" key="2">
    <source>
        <dbReference type="RefSeq" id="XP_028135451.1"/>
    </source>
</evidence>
<proteinExistence type="predicted"/>
<organism evidence="2">
    <name type="scientific">Diabrotica virgifera virgifera</name>
    <name type="common">western corn rootworm</name>
    <dbReference type="NCBI Taxonomy" id="50390"/>
    <lineage>
        <taxon>Eukaryota</taxon>
        <taxon>Metazoa</taxon>
        <taxon>Ecdysozoa</taxon>
        <taxon>Arthropoda</taxon>
        <taxon>Hexapoda</taxon>
        <taxon>Insecta</taxon>
        <taxon>Pterygota</taxon>
        <taxon>Neoptera</taxon>
        <taxon>Endopterygota</taxon>
        <taxon>Coleoptera</taxon>
        <taxon>Polyphaga</taxon>
        <taxon>Cucujiformia</taxon>
        <taxon>Chrysomeloidea</taxon>
        <taxon>Chrysomelidae</taxon>
        <taxon>Galerucinae</taxon>
        <taxon>Diabroticina</taxon>
        <taxon>Diabroticites</taxon>
        <taxon>Diabrotica</taxon>
    </lineage>
</organism>
<dbReference type="InParanoid" id="A0A6P7FHS9"/>
<sequence>MEQRPFQILCFSELLSTVKTDIRTYLNVLKICILVVAWILCSYALTSSPEKDKESFRLNIPEHEAYSFILREHPKDNTIKVMLKGRILPPYYANLTSLHMKVWVQIMVVKHVPTSIEKTNNSDAIVLRSIKLTFINAISLAAVEKSLPSVSEAD</sequence>
<name>A0A6P7FHS9_DIAVI</name>
<evidence type="ECO:0000256" key="1">
    <source>
        <dbReference type="SAM" id="Phobius"/>
    </source>
</evidence>
<gene>
    <name evidence="2" type="primary">LOC114330329</name>
</gene>
<protein>
    <submittedName>
        <fullName evidence="2">Uncharacterized protein LOC114330329</fullName>
    </submittedName>
</protein>
<keyword evidence="1" id="KW-0812">Transmembrane</keyword>